<reference evidence="3" key="2">
    <citation type="submission" date="2025-08" db="UniProtKB">
        <authorList>
            <consortium name="Ensembl"/>
        </authorList>
    </citation>
    <scope>IDENTIFICATION</scope>
</reference>
<dbReference type="InterPro" id="IPR035979">
    <property type="entry name" value="RBD_domain_sf"/>
</dbReference>
<keyword evidence="1" id="KW-0694">RNA-binding</keyword>
<sequence>MKMMEVNSSLSSDELLLEDLETEGERQLKSLLHHQLDTTVSIEQCKSKRRCFAPAAFYKPFGEEAAGALTLSQFQALQESDKETSSLRELGLSDSEILLWKNRASARKSSGLGAAPEATQERLDAIQEKLEERRRILALPQRFAGSKQLSRREMEIENALFQGTDRHSFLRALYHEDEKDPMVHLESVYQELLSKKCPEKVQCATSDPCLSPTPQGAVTEESSLPDQEEQAEQAASPSVSATQPHQCPPRPVVIKEPVKFVPEEEILKNRLSEEELRKIPRFSSYHAGEPSKVLYLKNLGPRVTVKDLVSLFARFQKEDSPLIQFRLLSGRMRDQAFITFPGELLPHTSQFFPGSQRCHILLQGTVLLPSLLSKEKQRNSLIFVPVVS</sequence>
<feature type="compositionally biased region" description="Polar residues" evidence="2">
    <location>
        <begin position="233"/>
        <end position="245"/>
    </location>
</feature>
<dbReference type="PANTHER" id="PTHR16105:SF2">
    <property type="entry name" value="RNA-BINDING PROTEIN 41"/>
    <property type="match status" value="1"/>
</dbReference>
<evidence type="ECO:0000256" key="2">
    <source>
        <dbReference type="SAM" id="MobiDB-lite"/>
    </source>
</evidence>
<proteinExistence type="predicted"/>
<dbReference type="PANTHER" id="PTHR16105">
    <property type="entry name" value="RNA-BINDING REGION-CONTAINING PROTEIN 3"/>
    <property type="match status" value="1"/>
</dbReference>
<feature type="region of interest" description="Disordered" evidence="2">
    <location>
        <begin position="203"/>
        <end position="249"/>
    </location>
</feature>
<organism evidence="3 4">
    <name type="scientific">Catharus ustulatus</name>
    <name type="common">Russet-backed thrush</name>
    <name type="synonym">Hylocichla ustulatus</name>
    <dbReference type="NCBI Taxonomy" id="91951"/>
    <lineage>
        <taxon>Eukaryota</taxon>
        <taxon>Metazoa</taxon>
        <taxon>Chordata</taxon>
        <taxon>Craniata</taxon>
        <taxon>Vertebrata</taxon>
        <taxon>Euteleostomi</taxon>
        <taxon>Archelosauria</taxon>
        <taxon>Archosauria</taxon>
        <taxon>Dinosauria</taxon>
        <taxon>Saurischia</taxon>
        <taxon>Theropoda</taxon>
        <taxon>Coelurosauria</taxon>
        <taxon>Aves</taxon>
        <taxon>Neognathae</taxon>
        <taxon>Neoaves</taxon>
        <taxon>Telluraves</taxon>
        <taxon>Australaves</taxon>
        <taxon>Passeriformes</taxon>
        <taxon>Turdidae</taxon>
        <taxon>Catharus</taxon>
    </lineage>
</organism>
<gene>
    <name evidence="3" type="primary">RBM41</name>
</gene>
<feature type="compositionally biased region" description="Polar residues" evidence="2">
    <location>
        <begin position="212"/>
        <end position="225"/>
    </location>
</feature>
<reference evidence="3" key="1">
    <citation type="submission" date="2020-10" db="EMBL/GenBank/DDBJ databases">
        <title>Catharus ustulatus (Swainson's thrush) genome, bCatUst1, primary haplotype v2.</title>
        <authorList>
            <person name="Delmore K."/>
            <person name="Vafadar M."/>
            <person name="Formenti G."/>
            <person name="Chow W."/>
            <person name="Pelan S."/>
            <person name="Howe K."/>
            <person name="Rhie A."/>
            <person name="Mountcastle J."/>
            <person name="Haase B."/>
            <person name="Fedrigo O."/>
            <person name="Jarvis E.D."/>
        </authorList>
    </citation>
    <scope>NUCLEOTIDE SEQUENCE [LARGE SCALE GENOMIC DNA]</scope>
</reference>
<dbReference type="Ensembl" id="ENSCUST00005027234.1">
    <property type="protein sequence ID" value="ENSCUSP00005026303.1"/>
    <property type="gene ID" value="ENSCUSG00005016311.1"/>
</dbReference>
<evidence type="ECO:0000313" key="3">
    <source>
        <dbReference type="Ensembl" id="ENSCUSP00005026303.1"/>
    </source>
</evidence>
<accession>A0A8C3V7G2</accession>
<evidence type="ECO:0000313" key="4">
    <source>
        <dbReference type="Proteomes" id="UP000694563"/>
    </source>
</evidence>
<dbReference type="InterPro" id="IPR012677">
    <property type="entry name" value="Nucleotide-bd_a/b_plait_sf"/>
</dbReference>
<dbReference type="SUPFAM" id="SSF54928">
    <property type="entry name" value="RNA-binding domain, RBD"/>
    <property type="match status" value="1"/>
</dbReference>
<name>A0A8C3V7G2_CATUS</name>
<evidence type="ECO:0000256" key="1">
    <source>
        <dbReference type="ARBA" id="ARBA00022884"/>
    </source>
</evidence>
<dbReference type="GO" id="GO:0097157">
    <property type="term" value="F:pre-mRNA intronic binding"/>
    <property type="evidence" value="ECO:0007669"/>
    <property type="project" value="TreeGrafter"/>
</dbReference>
<keyword evidence="4" id="KW-1185">Reference proteome</keyword>
<protein>
    <submittedName>
        <fullName evidence="3">RNA binding motif protein 41</fullName>
    </submittedName>
</protein>
<dbReference type="GO" id="GO:0030626">
    <property type="term" value="F:U12 snRNA binding"/>
    <property type="evidence" value="ECO:0007669"/>
    <property type="project" value="TreeGrafter"/>
</dbReference>
<dbReference type="Gene3D" id="3.30.70.330">
    <property type="match status" value="1"/>
</dbReference>
<dbReference type="Proteomes" id="UP000694563">
    <property type="component" value="Chromosome 14"/>
</dbReference>
<dbReference type="GO" id="GO:0000398">
    <property type="term" value="P:mRNA splicing, via spliceosome"/>
    <property type="evidence" value="ECO:0007669"/>
    <property type="project" value="TreeGrafter"/>
</dbReference>
<reference evidence="3" key="3">
    <citation type="submission" date="2025-09" db="UniProtKB">
        <authorList>
            <consortium name="Ensembl"/>
        </authorList>
    </citation>
    <scope>IDENTIFICATION</scope>
</reference>
<dbReference type="AlphaFoldDB" id="A0A8C3V7G2"/>
<dbReference type="InterPro" id="IPR045164">
    <property type="entry name" value="RBM41/RNPC3"/>
</dbReference>
<dbReference type="GO" id="GO:0005689">
    <property type="term" value="C:U12-type spliceosomal complex"/>
    <property type="evidence" value="ECO:0007669"/>
    <property type="project" value="TreeGrafter"/>
</dbReference>